<evidence type="ECO:0000313" key="1">
    <source>
        <dbReference type="EMBL" id="OON15794.1"/>
    </source>
</evidence>
<reference evidence="1 2" key="1">
    <citation type="submission" date="2015-03" db="EMBL/GenBank/DDBJ databases">
        <title>Draft genome of the nematode, Opisthorchis viverrini.</title>
        <authorList>
            <person name="Mitreva M."/>
        </authorList>
    </citation>
    <scope>NUCLEOTIDE SEQUENCE [LARGE SCALE GENOMIC DNA]</scope>
    <source>
        <strain evidence="1">Khon Kaen</strain>
    </source>
</reference>
<sequence>MWVDAKTSSDIAPTNEGTVSLLVHWSQSYPSNEDESGTPSEAAEVLIAPKQVNKGHQLTLEVILTQFNYSKQETNTTTLFKHQLYGFVKPKAIWTICRESANSEVNQRRKHALHWPRLIHDVEVDKSSVMYRSRNMSVS</sequence>
<proteinExistence type="predicted"/>
<dbReference type="EMBL" id="KV901525">
    <property type="protein sequence ID" value="OON15794.1"/>
    <property type="molecule type" value="Genomic_DNA"/>
</dbReference>
<protein>
    <submittedName>
        <fullName evidence="1">Uncharacterized protein</fullName>
    </submittedName>
</protein>
<dbReference type="Proteomes" id="UP000243686">
    <property type="component" value="Unassembled WGS sequence"/>
</dbReference>
<keyword evidence="2" id="KW-1185">Reference proteome</keyword>
<organism evidence="1 2">
    <name type="scientific">Opisthorchis viverrini</name>
    <name type="common">Southeast Asian liver fluke</name>
    <dbReference type="NCBI Taxonomy" id="6198"/>
    <lineage>
        <taxon>Eukaryota</taxon>
        <taxon>Metazoa</taxon>
        <taxon>Spiralia</taxon>
        <taxon>Lophotrochozoa</taxon>
        <taxon>Platyhelminthes</taxon>
        <taxon>Trematoda</taxon>
        <taxon>Digenea</taxon>
        <taxon>Opisthorchiida</taxon>
        <taxon>Opisthorchiata</taxon>
        <taxon>Opisthorchiidae</taxon>
        <taxon>Opisthorchis</taxon>
    </lineage>
</organism>
<accession>A0A1S8WN46</accession>
<dbReference type="AlphaFoldDB" id="A0A1S8WN46"/>
<evidence type="ECO:0000313" key="2">
    <source>
        <dbReference type="Proteomes" id="UP000243686"/>
    </source>
</evidence>
<name>A0A1S8WN46_OPIVI</name>
<gene>
    <name evidence="1" type="ORF">X801_08401</name>
</gene>